<protein>
    <submittedName>
        <fullName evidence="2">TrkA family potassium uptake protein</fullName>
    </submittedName>
</protein>
<dbReference type="SUPFAM" id="SSF116726">
    <property type="entry name" value="TrkA C-terminal domain-like"/>
    <property type="match status" value="1"/>
</dbReference>
<evidence type="ECO:0000259" key="1">
    <source>
        <dbReference type="PROSITE" id="PS51202"/>
    </source>
</evidence>
<dbReference type="Pfam" id="PF02254">
    <property type="entry name" value="TrkA_N"/>
    <property type="match status" value="1"/>
</dbReference>
<dbReference type="Gene3D" id="3.40.50.720">
    <property type="entry name" value="NAD(P)-binding Rossmann-like Domain"/>
    <property type="match status" value="1"/>
</dbReference>
<comment type="caution">
    <text evidence="2">The sequence shown here is derived from an EMBL/GenBank/DDBJ whole genome shotgun (WGS) entry which is preliminary data.</text>
</comment>
<dbReference type="InterPro" id="IPR050721">
    <property type="entry name" value="Trk_Ktr_HKT_K-transport"/>
</dbReference>
<accession>A0ABR7G2I5</accession>
<dbReference type="Pfam" id="PF02080">
    <property type="entry name" value="TrkA_C"/>
    <property type="match status" value="1"/>
</dbReference>
<dbReference type="InterPro" id="IPR006037">
    <property type="entry name" value="RCK_C"/>
</dbReference>
<feature type="domain" description="RCK C-terminal" evidence="1">
    <location>
        <begin position="141"/>
        <end position="225"/>
    </location>
</feature>
<sequence length="225" mass="24894">MFKKSKSNTTSYGIVGIGRFGYALAIELAKEGNDILIIDCDEEKVAELREYTENAFVVKNIDKKSLQSTGIQNCDVAVVCIGEQLDTSILTTLNLVSMGIPHVISKAKSAEHGEILEKLGAEVVYPERDMAIRLANRLITSSVIDFVQLSEQINVSKMKIPANAIGKSVIDLNLRSRFNLNIIAIEKSGVVSNTVDPHYTFQKDDVLYICGGRDSLTQFSDWLYK</sequence>
<dbReference type="InterPro" id="IPR003148">
    <property type="entry name" value="RCK_N"/>
</dbReference>
<dbReference type="PANTHER" id="PTHR43833:SF7">
    <property type="entry name" value="KTR SYSTEM POTASSIUM UPTAKE PROTEIN C"/>
    <property type="match status" value="1"/>
</dbReference>
<dbReference type="PROSITE" id="PS51202">
    <property type="entry name" value="RCK_C"/>
    <property type="match status" value="1"/>
</dbReference>
<dbReference type="RefSeq" id="WP_021865314.1">
    <property type="nucleotide sequence ID" value="NZ_JACOPD010000009.1"/>
</dbReference>
<dbReference type="PANTHER" id="PTHR43833">
    <property type="entry name" value="POTASSIUM CHANNEL PROTEIN 2-RELATED-RELATED"/>
    <property type="match status" value="1"/>
</dbReference>
<name>A0ABR7G2I5_9FIRM</name>
<gene>
    <name evidence="2" type="ORF">H8S01_11910</name>
</gene>
<dbReference type="InterPro" id="IPR036291">
    <property type="entry name" value="NAD(P)-bd_dom_sf"/>
</dbReference>
<keyword evidence="3" id="KW-1185">Reference proteome</keyword>
<dbReference type="SUPFAM" id="SSF51735">
    <property type="entry name" value="NAD(P)-binding Rossmann-fold domains"/>
    <property type="match status" value="1"/>
</dbReference>
<dbReference type="Proteomes" id="UP000628463">
    <property type="component" value="Unassembled WGS sequence"/>
</dbReference>
<evidence type="ECO:0000313" key="3">
    <source>
        <dbReference type="Proteomes" id="UP000628463"/>
    </source>
</evidence>
<dbReference type="InterPro" id="IPR036721">
    <property type="entry name" value="RCK_C_sf"/>
</dbReference>
<dbReference type="EMBL" id="JACOPD010000009">
    <property type="protein sequence ID" value="MBC5681658.1"/>
    <property type="molecule type" value="Genomic_DNA"/>
</dbReference>
<proteinExistence type="predicted"/>
<organism evidence="2 3">
    <name type="scientific">Lachnospira hominis</name>
    <name type="common">ex Liu et al. 2021</name>
    <dbReference type="NCBI Taxonomy" id="2763051"/>
    <lineage>
        <taxon>Bacteria</taxon>
        <taxon>Bacillati</taxon>
        <taxon>Bacillota</taxon>
        <taxon>Clostridia</taxon>
        <taxon>Lachnospirales</taxon>
        <taxon>Lachnospiraceae</taxon>
        <taxon>Lachnospira</taxon>
    </lineage>
</organism>
<dbReference type="Gene3D" id="3.30.70.1450">
    <property type="entry name" value="Regulator of K+ conductance, C-terminal domain"/>
    <property type="match status" value="1"/>
</dbReference>
<reference evidence="2 3" key="1">
    <citation type="submission" date="2020-08" db="EMBL/GenBank/DDBJ databases">
        <title>Genome public.</title>
        <authorList>
            <person name="Liu C."/>
            <person name="Sun Q."/>
        </authorList>
    </citation>
    <scope>NUCLEOTIDE SEQUENCE [LARGE SCALE GENOMIC DNA]</scope>
    <source>
        <strain evidence="2 3">NSJ-43</strain>
    </source>
</reference>
<evidence type="ECO:0000313" key="2">
    <source>
        <dbReference type="EMBL" id="MBC5681658.1"/>
    </source>
</evidence>